<feature type="compositionally biased region" description="Polar residues" evidence="2">
    <location>
        <begin position="20"/>
        <end position="31"/>
    </location>
</feature>
<comment type="caution">
    <text evidence="3">The sequence shown here is derived from an EMBL/GenBank/DDBJ whole genome shotgun (WGS) entry which is preliminary data.</text>
</comment>
<sequence>MASARPKKDRSMKDMLTKTMKGNTEGDTPTLTHREGDEDGENPITRSFLEGLFLSLKEDLQAVNRDLSRDLKEVRHELEAVGQRVANVEEHEHNKTRR</sequence>
<proteinExistence type="predicted"/>
<evidence type="ECO:0000313" key="4">
    <source>
        <dbReference type="Proteomes" id="UP001066276"/>
    </source>
</evidence>
<name>A0AAV7NJV7_PLEWA</name>
<organism evidence="3 4">
    <name type="scientific">Pleurodeles waltl</name>
    <name type="common">Iberian ribbed newt</name>
    <dbReference type="NCBI Taxonomy" id="8319"/>
    <lineage>
        <taxon>Eukaryota</taxon>
        <taxon>Metazoa</taxon>
        <taxon>Chordata</taxon>
        <taxon>Craniata</taxon>
        <taxon>Vertebrata</taxon>
        <taxon>Euteleostomi</taxon>
        <taxon>Amphibia</taxon>
        <taxon>Batrachia</taxon>
        <taxon>Caudata</taxon>
        <taxon>Salamandroidea</taxon>
        <taxon>Salamandridae</taxon>
        <taxon>Pleurodelinae</taxon>
        <taxon>Pleurodeles</taxon>
    </lineage>
</organism>
<evidence type="ECO:0000256" key="2">
    <source>
        <dbReference type="SAM" id="MobiDB-lite"/>
    </source>
</evidence>
<keyword evidence="1" id="KW-0175">Coiled coil</keyword>
<protein>
    <submittedName>
        <fullName evidence="3">Uncharacterized protein</fullName>
    </submittedName>
</protein>
<evidence type="ECO:0000313" key="3">
    <source>
        <dbReference type="EMBL" id="KAJ1114934.1"/>
    </source>
</evidence>
<evidence type="ECO:0000256" key="1">
    <source>
        <dbReference type="SAM" id="Coils"/>
    </source>
</evidence>
<reference evidence="3" key="1">
    <citation type="journal article" date="2022" name="bioRxiv">
        <title>Sequencing and chromosome-scale assembly of the giantPleurodeles waltlgenome.</title>
        <authorList>
            <person name="Brown T."/>
            <person name="Elewa A."/>
            <person name="Iarovenko S."/>
            <person name="Subramanian E."/>
            <person name="Araus A.J."/>
            <person name="Petzold A."/>
            <person name="Susuki M."/>
            <person name="Suzuki K.-i.T."/>
            <person name="Hayashi T."/>
            <person name="Toyoda A."/>
            <person name="Oliveira C."/>
            <person name="Osipova E."/>
            <person name="Leigh N.D."/>
            <person name="Simon A."/>
            <person name="Yun M.H."/>
        </authorList>
    </citation>
    <scope>NUCLEOTIDE SEQUENCE</scope>
    <source>
        <strain evidence="3">20211129_DDA</strain>
        <tissue evidence="3">Liver</tissue>
    </source>
</reference>
<dbReference type="EMBL" id="JANPWB010000012">
    <property type="protein sequence ID" value="KAJ1114934.1"/>
    <property type="molecule type" value="Genomic_DNA"/>
</dbReference>
<dbReference type="Proteomes" id="UP001066276">
    <property type="component" value="Chromosome 8"/>
</dbReference>
<accession>A0AAV7NJV7</accession>
<feature type="region of interest" description="Disordered" evidence="2">
    <location>
        <begin position="1"/>
        <end position="44"/>
    </location>
</feature>
<feature type="coiled-coil region" evidence="1">
    <location>
        <begin position="57"/>
        <end position="91"/>
    </location>
</feature>
<keyword evidence="4" id="KW-1185">Reference proteome</keyword>
<gene>
    <name evidence="3" type="ORF">NDU88_003164</name>
</gene>
<dbReference type="AlphaFoldDB" id="A0AAV7NJV7"/>